<dbReference type="EMBL" id="UAUI01000014">
    <property type="protein sequence ID" value="SPZ40368.1"/>
    <property type="molecule type" value="Genomic_DNA"/>
</dbReference>
<keyword evidence="1" id="KW-0805">Transcription regulation</keyword>
<dbReference type="AlphaFoldDB" id="A0AB38FGB2"/>
<dbReference type="Proteomes" id="UP000251211">
    <property type="component" value="Unassembled WGS sequence"/>
</dbReference>
<dbReference type="InterPro" id="IPR009057">
    <property type="entry name" value="Homeodomain-like_sf"/>
</dbReference>
<dbReference type="Gene3D" id="1.10.10.60">
    <property type="entry name" value="Homeodomain-like"/>
    <property type="match status" value="1"/>
</dbReference>
<dbReference type="PANTHER" id="PTHR46796:SF15">
    <property type="entry name" value="BLL1074 PROTEIN"/>
    <property type="match status" value="1"/>
</dbReference>
<reference evidence="5 6" key="1">
    <citation type="submission" date="2018-06" db="EMBL/GenBank/DDBJ databases">
        <authorList>
            <consortium name="Pathogen Informatics"/>
            <person name="Doyle S."/>
        </authorList>
    </citation>
    <scope>NUCLEOTIDE SEQUENCE [LARGE SCALE GENOMIC DNA]</scope>
    <source>
        <strain evidence="5 6">NCTC13229</strain>
    </source>
</reference>
<evidence type="ECO:0000259" key="4">
    <source>
        <dbReference type="PROSITE" id="PS01124"/>
    </source>
</evidence>
<proteinExistence type="predicted"/>
<protein>
    <submittedName>
        <fullName evidence="5">AraC family transcriptional regulator</fullName>
    </submittedName>
</protein>
<dbReference type="GO" id="GO:0003700">
    <property type="term" value="F:DNA-binding transcription factor activity"/>
    <property type="evidence" value="ECO:0007669"/>
    <property type="project" value="InterPro"/>
</dbReference>
<feature type="domain" description="HTH araC/xylS-type" evidence="4">
    <location>
        <begin position="200"/>
        <end position="279"/>
    </location>
</feature>
<dbReference type="PROSITE" id="PS01124">
    <property type="entry name" value="HTH_ARAC_FAMILY_2"/>
    <property type="match status" value="1"/>
</dbReference>
<comment type="caution">
    <text evidence="5">The sequence shown here is derived from an EMBL/GenBank/DDBJ whole genome shotgun (WGS) entry which is preliminary data.</text>
</comment>
<dbReference type="GO" id="GO:0043565">
    <property type="term" value="F:sequence-specific DNA binding"/>
    <property type="evidence" value="ECO:0007669"/>
    <property type="project" value="InterPro"/>
</dbReference>
<organism evidence="5 6">
    <name type="scientific">Rhodococcus wratislaviensis</name>
    <name type="common">Tsukamurella wratislaviensis</name>
    <dbReference type="NCBI Taxonomy" id="44752"/>
    <lineage>
        <taxon>Bacteria</taxon>
        <taxon>Bacillati</taxon>
        <taxon>Actinomycetota</taxon>
        <taxon>Actinomycetes</taxon>
        <taxon>Mycobacteriales</taxon>
        <taxon>Nocardiaceae</taxon>
        <taxon>Rhodococcus</taxon>
    </lineage>
</organism>
<accession>A0AB38FGB2</accession>
<gene>
    <name evidence="5" type="ORF">NCTC13229_03847</name>
</gene>
<sequence>MCGKVSGPAGSVPVVAVSEVARLPGVNVWAVDCCAVHPGWSGVEVRDDHRIVLVRGGRFLRRIGRHESMADPTVAYVGTPGEVEQFAHPAGGDRCTSISVRPELWRAVAGERWTLGRSDVYVDARVDLLHRRLLRAGRTGDVHFALAEQVVRLVAVAALAASRGRSCAHRRGGLPDDAVAAAARAAVLDDEPGADGLIPLAERFGVSPFALSRAFSAVMGVSLTRYRNRVRVGRALERFENGDRDLAGLAADLGFSDQAHMTRTIRAHLGETPTALRTLLSV</sequence>
<dbReference type="InterPro" id="IPR018060">
    <property type="entry name" value="HTH_AraC"/>
</dbReference>
<keyword evidence="2" id="KW-0238">DNA-binding</keyword>
<evidence type="ECO:0000256" key="2">
    <source>
        <dbReference type="ARBA" id="ARBA00023125"/>
    </source>
</evidence>
<dbReference type="InterPro" id="IPR050204">
    <property type="entry name" value="AraC_XylS_family_regulators"/>
</dbReference>
<dbReference type="Pfam" id="PF12833">
    <property type="entry name" value="HTH_18"/>
    <property type="match status" value="1"/>
</dbReference>
<dbReference type="SMART" id="SM00342">
    <property type="entry name" value="HTH_ARAC"/>
    <property type="match status" value="1"/>
</dbReference>
<dbReference type="PANTHER" id="PTHR46796">
    <property type="entry name" value="HTH-TYPE TRANSCRIPTIONAL ACTIVATOR RHAS-RELATED"/>
    <property type="match status" value="1"/>
</dbReference>
<dbReference type="SUPFAM" id="SSF46689">
    <property type="entry name" value="Homeodomain-like"/>
    <property type="match status" value="1"/>
</dbReference>
<name>A0AB38FGB2_RHOWR</name>
<evidence type="ECO:0000313" key="5">
    <source>
        <dbReference type="EMBL" id="SPZ40368.1"/>
    </source>
</evidence>
<evidence type="ECO:0000256" key="3">
    <source>
        <dbReference type="ARBA" id="ARBA00023163"/>
    </source>
</evidence>
<evidence type="ECO:0000313" key="6">
    <source>
        <dbReference type="Proteomes" id="UP000251211"/>
    </source>
</evidence>
<keyword evidence="3" id="KW-0804">Transcription</keyword>
<evidence type="ECO:0000256" key="1">
    <source>
        <dbReference type="ARBA" id="ARBA00023015"/>
    </source>
</evidence>